<protein>
    <submittedName>
        <fullName evidence="2">Expressed protein</fullName>
    </submittedName>
</protein>
<dbReference type="AlphaFoldDB" id="D8Q1A7"/>
<dbReference type="KEGG" id="scm:SCHCO_02494358"/>
<feature type="compositionally biased region" description="Basic residues" evidence="1">
    <location>
        <begin position="72"/>
        <end position="82"/>
    </location>
</feature>
<sequence length="162" mass="17796">MSPGHLICAAAHRVDHLPPLLLLRSVEQALCPHRPALHSSKRHLGRRAPQGRLLHPACLPQVQLRTRARWRHRQAWRSRPQNRGRLGGRAVSPSDACPPSLRTLACRLRPRPRTKPRRGPASTAHGVGSCASRGLMTPTHELVMFISNLSIEGLCLSAVSSG</sequence>
<dbReference type="InParanoid" id="D8Q1A7"/>
<name>D8Q1A7_SCHCM</name>
<dbReference type="EMBL" id="GL377305">
    <property type="protein sequence ID" value="EFI97907.1"/>
    <property type="molecule type" value="Genomic_DNA"/>
</dbReference>
<dbReference type="VEuPathDB" id="FungiDB:SCHCODRAFT_02494358"/>
<proteinExistence type="predicted"/>
<evidence type="ECO:0000313" key="3">
    <source>
        <dbReference type="Proteomes" id="UP000007431"/>
    </source>
</evidence>
<feature type="region of interest" description="Disordered" evidence="1">
    <location>
        <begin position="72"/>
        <end position="133"/>
    </location>
</feature>
<dbReference type="Proteomes" id="UP000007431">
    <property type="component" value="Unassembled WGS sequence"/>
</dbReference>
<evidence type="ECO:0000313" key="2">
    <source>
        <dbReference type="EMBL" id="EFI97907.1"/>
    </source>
</evidence>
<evidence type="ECO:0000256" key="1">
    <source>
        <dbReference type="SAM" id="MobiDB-lite"/>
    </source>
</evidence>
<dbReference type="RefSeq" id="XP_003032810.1">
    <property type="nucleotide sequence ID" value="XM_003032764.1"/>
</dbReference>
<organism evidence="3">
    <name type="scientific">Schizophyllum commune (strain H4-8 / FGSC 9210)</name>
    <name type="common">Split gill fungus</name>
    <dbReference type="NCBI Taxonomy" id="578458"/>
    <lineage>
        <taxon>Eukaryota</taxon>
        <taxon>Fungi</taxon>
        <taxon>Dikarya</taxon>
        <taxon>Basidiomycota</taxon>
        <taxon>Agaricomycotina</taxon>
        <taxon>Agaricomycetes</taxon>
        <taxon>Agaricomycetidae</taxon>
        <taxon>Agaricales</taxon>
        <taxon>Schizophyllaceae</taxon>
        <taxon>Schizophyllum</taxon>
    </lineage>
</organism>
<keyword evidence="3" id="KW-1185">Reference proteome</keyword>
<accession>D8Q1A7</accession>
<dbReference type="HOGENOM" id="CLU_1636364_0_0_1"/>
<gene>
    <name evidence="2" type="ORF">SCHCODRAFT_85024</name>
</gene>
<dbReference type="GeneID" id="9590850"/>
<reference evidence="2 3" key="1">
    <citation type="journal article" date="2010" name="Nat. Biotechnol.">
        <title>Genome sequence of the model mushroom Schizophyllum commune.</title>
        <authorList>
            <person name="Ohm R.A."/>
            <person name="de Jong J.F."/>
            <person name="Lugones L.G."/>
            <person name="Aerts A."/>
            <person name="Kothe E."/>
            <person name="Stajich J.E."/>
            <person name="de Vries R.P."/>
            <person name="Record E."/>
            <person name="Levasseur A."/>
            <person name="Baker S.E."/>
            <person name="Bartholomew K.A."/>
            <person name="Coutinho P.M."/>
            <person name="Erdmann S."/>
            <person name="Fowler T.J."/>
            <person name="Gathman A.C."/>
            <person name="Lombard V."/>
            <person name="Henrissat B."/>
            <person name="Knabe N."/>
            <person name="Kuees U."/>
            <person name="Lilly W.W."/>
            <person name="Lindquist E."/>
            <person name="Lucas S."/>
            <person name="Magnuson J.K."/>
            <person name="Piumi F."/>
            <person name="Raudaskoski M."/>
            <person name="Salamov A."/>
            <person name="Schmutz J."/>
            <person name="Schwarze F.W.M.R."/>
            <person name="vanKuyk P.A."/>
            <person name="Horton J.S."/>
            <person name="Grigoriev I.V."/>
            <person name="Woesten H.A.B."/>
        </authorList>
    </citation>
    <scope>NUCLEOTIDE SEQUENCE [LARGE SCALE GENOMIC DNA]</scope>
    <source>
        <strain evidence="3">H4-8 / FGSC 9210</strain>
    </source>
</reference>
<feature type="compositionally biased region" description="Basic residues" evidence="1">
    <location>
        <begin position="108"/>
        <end position="118"/>
    </location>
</feature>